<comment type="caution">
    <text evidence="2">The sequence shown here is derived from an EMBL/GenBank/DDBJ whole genome shotgun (WGS) entry which is preliminary data.</text>
</comment>
<evidence type="ECO:0000256" key="1">
    <source>
        <dbReference type="SAM" id="Phobius"/>
    </source>
</evidence>
<keyword evidence="1" id="KW-1133">Transmembrane helix</keyword>
<evidence type="ECO:0000313" key="2">
    <source>
        <dbReference type="EMBL" id="KAH3681123.1"/>
    </source>
</evidence>
<sequence length="103" mass="11692">MKSTLVLLKLSQVMIKFLKYESKDSPNLTKFNNSLELKPLLKLEIDSSWIIFFKTGKELLILSRNVKLEAVAGIDVVLMLMLMLVVVALLKLSPIRFPSLNSE</sequence>
<proteinExistence type="predicted"/>
<reference evidence="2" key="2">
    <citation type="submission" date="2021-01" db="EMBL/GenBank/DDBJ databases">
        <authorList>
            <person name="Schikora-Tamarit M.A."/>
        </authorList>
    </citation>
    <scope>NUCLEOTIDE SEQUENCE</scope>
    <source>
        <strain evidence="2">CBS2887</strain>
    </source>
</reference>
<keyword evidence="1" id="KW-0812">Transmembrane</keyword>
<dbReference type="EMBL" id="JAEUBG010004582">
    <property type="protein sequence ID" value="KAH3681123.1"/>
    <property type="molecule type" value="Genomic_DNA"/>
</dbReference>
<accession>A0A9P8TIT0</accession>
<dbReference type="AlphaFoldDB" id="A0A9P8TIT0"/>
<organism evidence="2 3">
    <name type="scientific">Wickerhamomyces pijperi</name>
    <name type="common">Yeast</name>
    <name type="synonym">Pichia pijperi</name>
    <dbReference type="NCBI Taxonomy" id="599730"/>
    <lineage>
        <taxon>Eukaryota</taxon>
        <taxon>Fungi</taxon>
        <taxon>Dikarya</taxon>
        <taxon>Ascomycota</taxon>
        <taxon>Saccharomycotina</taxon>
        <taxon>Saccharomycetes</taxon>
        <taxon>Phaffomycetales</taxon>
        <taxon>Wickerhamomycetaceae</taxon>
        <taxon>Wickerhamomyces</taxon>
    </lineage>
</organism>
<keyword evidence="3" id="KW-1185">Reference proteome</keyword>
<feature type="transmembrane region" description="Helical" evidence="1">
    <location>
        <begin position="70"/>
        <end position="90"/>
    </location>
</feature>
<dbReference type="Proteomes" id="UP000774326">
    <property type="component" value="Unassembled WGS sequence"/>
</dbReference>
<keyword evidence="1" id="KW-0472">Membrane</keyword>
<protein>
    <submittedName>
        <fullName evidence="2">Uncharacterized protein</fullName>
    </submittedName>
</protein>
<evidence type="ECO:0000313" key="3">
    <source>
        <dbReference type="Proteomes" id="UP000774326"/>
    </source>
</evidence>
<reference evidence="2" key="1">
    <citation type="journal article" date="2021" name="Open Biol.">
        <title>Shared evolutionary footprints suggest mitochondrial oxidative damage underlies multiple complex I losses in fungi.</title>
        <authorList>
            <person name="Schikora-Tamarit M.A."/>
            <person name="Marcet-Houben M."/>
            <person name="Nosek J."/>
            <person name="Gabaldon T."/>
        </authorList>
    </citation>
    <scope>NUCLEOTIDE SEQUENCE</scope>
    <source>
        <strain evidence="2">CBS2887</strain>
    </source>
</reference>
<gene>
    <name evidence="2" type="ORF">WICPIJ_007928</name>
</gene>
<name>A0A9P8TIT0_WICPI</name>